<evidence type="ECO:0000256" key="3">
    <source>
        <dbReference type="SAM" id="MobiDB-lite"/>
    </source>
</evidence>
<dbReference type="Proteomes" id="UP001642482">
    <property type="component" value="Unassembled WGS sequence"/>
</dbReference>
<comment type="similarity">
    <text evidence="1 2">Belongs to the glycosyl hydrolase 12 (cellulase H) family.</text>
</comment>
<dbReference type="EMBL" id="CAWUHD010000064">
    <property type="protein sequence ID" value="CAK7226184.1"/>
    <property type="molecule type" value="Genomic_DNA"/>
</dbReference>
<keyword evidence="2" id="KW-0326">Glycosidase</keyword>
<reference evidence="5 6" key="1">
    <citation type="submission" date="2024-01" db="EMBL/GenBank/DDBJ databases">
        <authorList>
            <person name="Allen C."/>
            <person name="Tagirdzhanova G."/>
        </authorList>
    </citation>
    <scope>NUCLEOTIDE SEQUENCE [LARGE SCALE GENOMIC DNA]</scope>
</reference>
<sequence length="362" mass="38764">MAVFGVTAIVNFALLVIPIGVTLAVLFGIDAQRTASGDAPIYTPQPTVIGGGNPDGGGGSDNKLTTKTYCQQSYGITPDTKGQEFTLNPNQWGWDPSEGGGLCMNVSALLPVAMRLRNVNDPNDLTTVHRPANELMQVTTYDNSTYPTKTTAPAWSITWEYPQGPESQPVHAFPNVLVDGGVFPATVQSLAQIGLDVRWTYGVGNDSATTTDETALTADTLNANVAVDMFFDSDKTSSGNSSKALYEVMVWFADFGSAAQPIGLSDGAVTTETVNGTTFSLYYGTNSLKQNVLTWLASETTDDFNGDLLPLITKLFTLDNANFPSETDYLGYFAFGSEAYYSDDFVTFTVPHLSIDVTTTTT</sequence>
<feature type="compositionally biased region" description="Gly residues" evidence="3">
    <location>
        <begin position="49"/>
        <end position="60"/>
    </location>
</feature>
<gene>
    <name evidence="5" type="ORF">SEUCBS140593_006155</name>
</gene>
<name>A0ABP0C4G0_9PEZI</name>
<dbReference type="Gene3D" id="2.60.120.180">
    <property type="match status" value="1"/>
</dbReference>
<evidence type="ECO:0000313" key="6">
    <source>
        <dbReference type="Proteomes" id="UP001642482"/>
    </source>
</evidence>
<dbReference type="InterPro" id="IPR013320">
    <property type="entry name" value="ConA-like_dom_sf"/>
</dbReference>
<keyword evidence="2" id="KW-0378">Hydrolase</keyword>
<evidence type="ECO:0000256" key="1">
    <source>
        <dbReference type="ARBA" id="ARBA00005519"/>
    </source>
</evidence>
<evidence type="ECO:0008006" key="7">
    <source>
        <dbReference type="Google" id="ProtNLM"/>
    </source>
</evidence>
<evidence type="ECO:0000256" key="4">
    <source>
        <dbReference type="SAM" id="Phobius"/>
    </source>
</evidence>
<dbReference type="InterPro" id="IPR002594">
    <property type="entry name" value="GH12"/>
</dbReference>
<feature type="transmembrane region" description="Helical" evidence="4">
    <location>
        <begin position="6"/>
        <end position="29"/>
    </location>
</feature>
<keyword evidence="2" id="KW-0624">Polysaccharide degradation</keyword>
<protein>
    <recommendedName>
        <fullName evidence="7">Xyloglucan-specific endoglucanase</fullName>
    </recommendedName>
</protein>
<dbReference type="InterPro" id="IPR013319">
    <property type="entry name" value="GH11/12"/>
</dbReference>
<proteinExistence type="inferred from homology"/>
<feature type="region of interest" description="Disordered" evidence="3">
    <location>
        <begin position="43"/>
        <end position="64"/>
    </location>
</feature>
<keyword evidence="4" id="KW-1133">Transmembrane helix</keyword>
<dbReference type="PANTHER" id="PTHR34002">
    <property type="entry name" value="BLR1656 PROTEIN"/>
    <property type="match status" value="1"/>
</dbReference>
<keyword evidence="4" id="KW-0812">Transmembrane</keyword>
<comment type="caution">
    <text evidence="5">The sequence shown here is derived from an EMBL/GenBank/DDBJ whole genome shotgun (WGS) entry which is preliminary data.</text>
</comment>
<keyword evidence="2" id="KW-0119">Carbohydrate metabolism</keyword>
<accession>A0ABP0C4G0</accession>
<dbReference type="SUPFAM" id="SSF49899">
    <property type="entry name" value="Concanavalin A-like lectins/glucanases"/>
    <property type="match status" value="1"/>
</dbReference>
<keyword evidence="4" id="KW-0472">Membrane</keyword>
<organism evidence="5 6">
    <name type="scientific">Sporothrix eucalyptigena</name>
    <dbReference type="NCBI Taxonomy" id="1812306"/>
    <lineage>
        <taxon>Eukaryota</taxon>
        <taxon>Fungi</taxon>
        <taxon>Dikarya</taxon>
        <taxon>Ascomycota</taxon>
        <taxon>Pezizomycotina</taxon>
        <taxon>Sordariomycetes</taxon>
        <taxon>Sordariomycetidae</taxon>
        <taxon>Ophiostomatales</taxon>
        <taxon>Ophiostomataceae</taxon>
        <taxon>Sporothrix</taxon>
    </lineage>
</organism>
<evidence type="ECO:0000313" key="5">
    <source>
        <dbReference type="EMBL" id="CAK7226184.1"/>
    </source>
</evidence>
<dbReference type="PANTHER" id="PTHR34002:SF9">
    <property type="entry name" value="XYLOGLUCAN-SPECIFIC ENDO-BETA-1,4-GLUCANASE A"/>
    <property type="match status" value="1"/>
</dbReference>
<evidence type="ECO:0000256" key="2">
    <source>
        <dbReference type="RuleBase" id="RU361163"/>
    </source>
</evidence>
<dbReference type="Pfam" id="PF01670">
    <property type="entry name" value="Glyco_hydro_12"/>
    <property type="match status" value="1"/>
</dbReference>
<keyword evidence="6" id="KW-1185">Reference proteome</keyword>